<dbReference type="InterPro" id="IPR011009">
    <property type="entry name" value="Kinase-like_dom_sf"/>
</dbReference>
<dbReference type="InterPro" id="IPR000719">
    <property type="entry name" value="Prot_kinase_dom"/>
</dbReference>
<dbReference type="SUPFAM" id="SSF56112">
    <property type="entry name" value="Protein kinase-like (PK-like)"/>
    <property type="match status" value="1"/>
</dbReference>
<keyword evidence="3" id="KW-0418">Kinase</keyword>
<dbReference type="PANTHER" id="PTHR23257">
    <property type="entry name" value="SERINE-THREONINE PROTEIN KINASE"/>
    <property type="match status" value="1"/>
</dbReference>
<organism evidence="4">
    <name type="scientific">Grosmannia clavigera (strain kw1407 / UAMH 11150)</name>
    <name type="common">Blue stain fungus</name>
    <name type="synonym">Graphiocladiella clavigera</name>
    <dbReference type="NCBI Taxonomy" id="655863"/>
    <lineage>
        <taxon>Eukaryota</taxon>
        <taxon>Fungi</taxon>
        <taxon>Dikarya</taxon>
        <taxon>Ascomycota</taxon>
        <taxon>Pezizomycotina</taxon>
        <taxon>Sordariomycetes</taxon>
        <taxon>Sordariomycetidae</taxon>
        <taxon>Ophiostomatales</taxon>
        <taxon>Ophiostomataceae</taxon>
        <taxon>Leptographium</taxon>
    </lineage>
</organism>
<feature type="domain" description="Protein kinase" evidence="2">
    <location>
        <begin position="537"/>
        <end position="783"/>
    </location>
</feature>
<reference evidence="3 4" key="1">
    <citation type="journal article" date="2011" name="Proc. Natl. Acad. Sci. U.S.A.">
        <title>Genome and transcriptome analyses of the mountain pine beetle-fungal symbiont Grosmannia clavigera, a lodgepole pine pathogen.</title>
        <authorList>
            <person name="DiGuistini S."/>
            <person name="Wang Y."/>
            <person name="Liao N.Y."/>
            <person name="Taylor G."/>
            <person name="Tanguay P."/>
            <person name="Feau N."/>
            <person name="Henrissat B."/>
            <person name="Chan S.K."/>
            <person name="Hesse-Orce U."/>
            <person name="Alamouti S.M."/>
            <person name="Tsui C.K.M."/>
            <person name="Docking R.T."/>
            <person name="Levasseur A."/>
            <person name="Haridas S."/>
            <person name="Robertson G."/>
            <person name="Birol I."/>
            <person name="Holt R.A."/>
            <person name="Marra M.A."/>
            <person name="Hamelin R.C."/>
            <person name="Hirst M."/>
            <person name="Jones S.J.M."/>
            <person name="Bohlmann J."/>
            <person name="Breuil C."/>
        </authorList>
    </citation>
    <scope>NUCLEOTIDE SEQUENCE [LARGE SCALE GENOMIC DNA]</scope>
    <source>
        <strain evidence="4">kw1407 / UAMH 11150</strain>
    </source>
</reference>
<feature type="compositionally biased region" description="Basic and acidic residues" evidence="1">
    <location>
        <begin position="48"/>
        <end position="81"/>
    </location>
</feature>
<evidence type="ECO:0000256" key="1">
    <source>
        <dbReference type="SAM" id="MobiDB-lite"/>
    </source>
</evidence>
<dbReference type="PROSITE" id="PS50011">
    <property type="entry name" value="PROTEIN_KINASE_DOM"/>
    <property type="match status" value="1"/>
</dbReference>
<dbReference type="HOGENOM" id="CLU_288033_0_0_1"/>
<dbReference type="InParanoid" id="F0XI59"/>
<dbReference type="CDD" id="cd00180">
    <property type="entry name" value="PKc"/>
    <property type="match status" value="1"/>
</dbReference>
<feature type="region of interest" description="Disordered" evidence="1">
    <location>
        <begin position="48"/>
        <end position="140"/>
    </location>
</feature>
<dbReference type="RefSeq" id="XP_014172691.1">
    <property type="nucleotide sequence ID" value="XM_014317216.1"/>
</dbReference>
<dbReference type="GO" id="GO:0004672">
    <property type="term" value="F:protein kinase activity"/>
    <property type="evidence" value="ECO:0007669"/>
    <property type="project" value="InterPro"/>
</dbReference>
<protein>
    <submittedName>
        <fullName evidence="3">Protein kinase domain containing protein</fullName>
    </submittedName>
</protein>
<proteinExistence type="predicted"/>
<dbReference type="GO" id="GO:0005524">
    <property type="term" value="F:ATP binding"/>
    <property type="evidence" value="ECO:0007669"/>
    <property type="project" value="InterPro"/>
</dbReference>
<dbReference type="InterPro" id="IPR001245">
    <property type="entry name" value="Ser-Thr/Tyr_kinase_cat_dom"/>
</dbReference>
<evidence type="ECO:0000259" key="2">
    <source>
        <dbReference type="PROSITE" id="PS50011"/>
    </source>
</evidence>
<feature type="region of interest" description="Disordered" evidence="1">
    <location>
        <begin position="280"/>
        <end position="367"/>
    </location>
</feature>
<dbReference type="Gene3D" id="1.10.510.10">
    <property type="entry name" value="Transferase(Phosphotransferase) domain 1"/>
    <property type="match status" value="1"/>
</dbReference>
<dbReference type="EMBL" id="GL629769">
    <property type="protein sequence ID" value="EFX03209.1"/>
    <property type="molecule type" value="Genomic_DNA"/>
</dbReference>
<dbReference type="STRING" id="655863.F0XI59"/>
<feature type="compositionally biased region" description="Low complexity" evidence="1">
    <location>
        <begin position="161"/>
        <end position="173"/>
    </location>
</feature>
<gene>
    <name evidence="3" type="ORF">CMQ_3138</name>
</gene>
<feature type="region of interest" description="Disordered" evidence="1">
    <location>
        <begin position="863"/>
        <end position="1068"/>
    </location>
</feature>
<dbReference type="GeneID" id="25976205"/>
<feature type="compositionally biased region" description="Polar residues" evidence="1">
    <location>
        <begin position="1012"/>
        <end position="1037"/>
    </location>
</feature>
<keyword evidence="4" id="KW-1185">Reference proteome</keyword>
<feature type="region of interest" description="Disordered" evidence="1">
    <location>
        <begin position="152"/>
        <end position="237"/>
    </location>
</feature>
<accession>F0XI59</accession>
<dbReference type="InterPro" id="IPR050167">
    <property type="entry name" value="Ser_Thr_protein_kinase"/>
</dbReference>
<dbReference type="Pfam" id="PF07714">
    <property type="entry name" value="PK_Tyr_Ser-Thr"/>
    <property type="match status" value="1"/>
</dbReference>
<feature type="compositionally biased region" description="Basic and acidic residues" evidence="1">
    <location>
        <begin position="899"/>
        <end position="922"/>
    </location>
</feature>
<evidence type="ECO:0000313" key="3">
    <source>
        <dbReference type="EMBL" id="EFX03209.1"/>
    </source>
</evidence>
<sequence>MKQSHNERQSTAAIVFLTEPLTTLDLFAPADLLPFCPFALVPFATSERRPHETGRQRPLDGEAIRSNRTEQPSNRREEKAIVKSGANGATLAEAASSAPAPSRGNSMAQPGLAPEDSRAGGPQTSPTSRPPPPAVPPSPVRSLWRRFLSRGVHSTRHGVSPTPSAKAPPAALPGKRTASHDVPRQPVTTVAVKPVSPASPVSPVSSLSPANPASPPVFNAAASKPSGSSRRPHREVVPGLPRAQTFARQQSELRENLLAVKPSPDERRATSMDRRLLHSAKSLSTSQTTANPRASAPNFGHGPRKSAPDFVTLDSPGTSHVAPHVPLAPSLKSEPSAGALTSEGTGNDGTVASTNRNAGDAAPSATYSDLHGSLNKLQQHHQDDTFHLVERASLIDTASMTSSQYEQTLLYELEHIWILNLSMHFRDKSRREKFFVTYRQRPDLWRRVTVSLDYRNAPENSLEMDLLHTKFQRDKNEKIYEAIRESLSSIQFYETVTNLKLQTTDGRLHVHVVEDVTEIIKYPTSRMVQHLSCRIIRERAIEFDSHMSGFVYKVRVDGRMLIKKEIPGPDSVDEFLYEVNALNFLSHSRNVIEFYGVIVNEHDCVTGLLIDFAEQGALIDIIYDSDHGIPWPTRAKWARQIVQGLSEIHEAGYVQGDFTLSNIVIDDNGNAKIIDINRRGCPVGWEPPEATPLIENKQRISMYIGVKSDLYQLGMVLWALTMQDDEPEAHHRPLHLPGDVTVPSWFRTIVETCLEEDPRARAQASQLVRLFPVPEGRSDHSDISDYDEVDWVGDRRPPGLFEHNPPLRVGDDSVFLRNDTAVLRGPVGYSDDADTGLDSYPADGVTASSSDWSYVHIETAPTDSVPRVTNEKYSYPARGRSPPNARRRSYNHNSQNSFSDDKHDSPDVERQQHRRPIGDGGRRPTTPTFSPGADPSTPKESALRRTGRMVEGAAASGVLEPESAVADVGGNIDEFDPEDDGASVTTAGRPTPPPTGDSTEESHMDFLPTEGPQHNESQAETSLAASNQPDQESSNSKAAEELDSGNNSSSESSDGGTALENAKGRARQ</sequence>
<feature type="compositionally biased region" description="Low complexity" evidence="1">
    <location>
        <begin position="1044"/>
        <end position="1056"/>
    </location>
</feature>
<feature type="compositionally biased region" description="Pro residues" evidence="1">
    <location>
        <begin position="128"/>
        <end position="139"/>
    </location>
</feature>
<evidence type="ECO:0000313" key="4">
    <source>
        <dbReference type="Proteomes" id="UP000007796"/>
    </source>
</evidence>
<feature type="compositionally biased region" description="Polar residues" evidence="1">
    <location>
        <begin position="281"/>
        <end position="292"/>
    </location>
</feature>
<dbReference type="eggNOG" id="KOG0587">
    <property type="taxonomic scope" value="Eukaryota"/>
</dbReference>
<dbReference type="AlphaFoldDB" id="F0XI59"/>
<feature type="compositionally biased region" description="Low complexity" evidence="1">
    <location>
        <begin position="190"/>
        <end position="211"/>
    </location>
</feature>
<dbReference type="Proteomes" id="UP000007796">
    <property type="component" value="Unassembled WGS sequence"/>
</dbReference>
<keyword evidence="3" id="KW-0808">Transferase</keyword>
<dbReference type="GO" id="GO:0005737">
    <property type="term" value="C:cytoplasm"/>
    <property type="evidence" value="ECO:0007669"/>
    <property type="project" value="TreeGrafter"/>
</dbReference>
<name>F0XI59_GROCL</name>
<feature type="compositionally biased region" description="Polar residues" evidence="1">
    <location>
        <begin position="342"/>
        <end position="357"/>
    </location>
</feature>
<feature type="compositionally biased region" description="Low complexity" evidence="1">
    <location>
        <begin position="84"/>
        <end position="106"/>
    </location>
</feature>
<dbReference type="GO" id="GO:0007165">
    <property type="term" value="P:signal transduction"/>
    <property type="evidence" value="ECO:0007669"/>
    <property type="project" value="TreeGrafter"/>
</dbReference>
<dbReference type="OrthoDB" id="635774at2759"/>